<dbReference type="PROSITE" id="PS50005">
    <property type="entry name" value="TPR"/>
    <property type="match status" value="2"/>
</dbReference>
<dbReference type="GO" id="GO:0035269">
    <property type="term" value="P:protein O-linked glycosylation via mannose"/>
    <property type="evidence" value="ECO:0007669"/>
    <property type="project" value="TreeGrafter"/>
</dbReference>
<comment type="caution">
    <text evidence="4">The sequence shown here is derived from an EMBL/GenBank/DDBJ whole genome shotgun (WGS) entry which is preliminary data.</text>
</comment>
<keyword evidence="3" id="KW-0472">Membrane</keyword>
<evidence type="ECO:0000256" key="2">
    <source>
        <dbReference type="SAM" id="MobiDB-lite"/>
    </source>
</evidence>
<dbReference type="Gene3D" id="1.25.40.10">
    <property type="entry name" value="Tetratricopeptide repeat domain"/>
    <property type="match status" value="2"/>
</dbReference>
<dbReference type="PANTHER" id="PTHR44216">
    <property type="entry name" value="PROTEIN O-MANNOSYL-TRANSFERASE TMTC2"/>
    <property type="match status" value="1"/>
</dbReference>
<name>A0A0G0H033_9BACT</name>
<organism evidence="4 5">
    <name type="scientific">Candidatus Nomurabacteria bacterium GW2011_GWA1_36_15</name>
    <dbReference type="NCBI Taxonomy" id="1618728"/>
    <lineage>
        <taxon>Bacteria</taxon>
        <taxon>Candidatus Nomuraibacteriota</taxon>
    </lineage>
</organism>
<dbReference type="PANTHER" id="PTHR44216:SF3">
    <property type="entry name" value="PROTEIN O-MANNOSYL-TRANSFERASE TMTC2"/>
    <property type="match status" value="1"/>
</dbReference>
<dbReference type="EMBL" id="LBRM01000021">
    <property type="protein sequence ID" value="KKP97297.1"/>
    <property type="molecule type" value="Genomic_DNA"/>
</dbReference>
<gene>
    <name evidence="4" type="ORF">US05_C0021G0002</name>
</gene>
<dbReference type="InterPro" id="IPR019734">
    <property type="entry name" value="TPR_rpt"/>
</dbReference>
<evidence type="ECO:0000256" key="1">
    <source>
        <dbReference type="PROSITE-ProRule" id="PRU00339"/>
    </source>
</evidence>
<keyword evidence="1" id="KW-0802">TPR repeat</keyword>
<feature type="repeat" description="TPR" evidence="1">
    <location>
        <begin position="236"/>
        <end position="269"/>
    </location>
</feature>
<proteinExistence type="predicted"/>
<feature type="region of interest" description="Disordered" evidence="2">
    <location>
        <begin position="57"/>
        <end position="89"/>
    </location>
</feature>
<keyword evidence="3" id="KW-1133">Transmembrane helix</keyword>
<accession>A0A0G0H033</accession>
<dbReference type="AlphaFoldDB" id="A0A0G0H033"/>
<protein>
    <submittedName>
        <fullName evidence="4">Uncharacterized protein</fullName>
    </submittedName>
</protein>
<reference evidence="4 5" key="1">
    <citation type="journal article" date="2015" name="Nature">
        <title>rRNA introns, odd ribosomes, and small enigmatic genomes across a large radiation of phyla.</title>
        <authorList>
            <person name="Brown C.T."/>
            <person name="Hug L.A."/>
            <person name="Thomas B.C."/>
            <person name="Sharon I."/>
            <person name="Castelle C.J."/>
            <person name="Singh A."/>
            <person name="Wilkins M.J."/>
            <person name="Williams K.H."/>
            <person name="Banfield J.F."/>
        </authorList>
    </citation>
    <scope>NUCLEOTIDE SEQUENCE [LARGE SCALE GENOMIC DNA]</scope>
</reference>
<dbReference type="SMART" id="SM00028">
    <property type="entry name" value="TPR"/>
    <property type="match status" value="4"/>
</dbReference>
<sequence>MSKEKVFEIIIQAIFSWPGIVLIIAIVCIVMFCKEISGFIKGIKKIKTKEWEFNTEDEKTEKELTKNEELSKEEEKEEEQPETQKVEEPKTLEEWRMEMIFSTFDKNQTRTDEAFQKIQRLNADPVSRKKDELLYLKFSHIAGKTDAIQRIRNFLTDAEVEYEANMALGFCYANSKDFENATKFYLQALEKAKNEEEKTSVASQLYSSLYRDSKKEEAVKMLSDVLSIATNDVNKVKLYESLADIYEKENDHENRAFVLDKAVELKPNDISLIFKVGYSYAESKYDELSLLHYKNARDINPEDEAVQNNLGVQYDNLKMPIKSISSYKKAEKLGNTLASANLAYRLMNTGFTEEAKSILDIATTKEDAHPNVNSALSDIPKRSEKEDEVEKGKIKLALNLRKFFLVFTEAKFIKSDVLDNVSGEWKSNVDTIFQLSISDRKRPECWPLCLPF</sequence>
<keyword evidence="3" id="KW-0812">Transmembrane</keyword>
<feature type="repeat" description="TPR" evidence="1">
    <location>
        <begin position="162"/>
        <end position="195"/>
    </location>
</feature>
<dbReference type="InterPro" id="IPR052384">
    <property type="entry name" value="TMTC_O-mannosyltransferase"/>
</dbReference>
<evidence type="ECO:0000313" key="4">
    <source>
        <dbReference type="EMBL" id="KKP97297.1"/>
    </source>
</evidence>
<feature type="transmembrane region" description="Helical" evidence="3">
    <location>
        <begin position="9"/>
        <end position="32"/>
    </location>
</feature>
<dbReference type="Proteomes" id="UP000034606">
    <property type="component" value="Unassembled WGS sequence"/>
</dbReference>
<evidence type="ECO:0000256" key="3">
    <source>
        <dbReference type="SAM" id="Phobius"/>
    </source>
</evidence>
<dbReference type="SUPFAM" id="SSF81901">
    <property type="entry name" value="HCP-like"/>
    <property type="match status" value="1"/>
</dbReference>
<evidence type="ECO:0000313" key="5">
    <source>
        <dbReference type="Proteomes" id="UP000034606"/>
    </source>
</evidence>
<dbReference type="Pfam" id="PF13181">
    <property type="entry name" value="TPR_8"/>
    <property type="match status" value="2"/>
</dbReference>
<dbReference type="InterPro" id="IPR011990">
    <property type="entry name" value="TPR-like_helical_dom_sf"/>
</dbReference>
<feature type="compositionally biased region" description="Basic and acidic residues" evidence="2">
    <location>
        <begin position="57"/>
        <end position="74"/>
    </location>
</feature>
<dbReference type="GO" id="GO:0000030">
    <property type="term" value="F:mannosyltransferase activity"/>
    <property type="evidence" value="ECO:0007669"/>
    <property type="project" value="TreeGrafter"/>
</dbReference>